<evidence type="ECO:0000256" key="1">
    <source>
        <dbReference type="SAM" id="Phobius"/>
    </source>
</evidence>
<keyword evidence="1" id="KW-0812">Transmembrane</keyword>
<sequence>MVILWDISFKLSVQFSYGCVLHSLGLLVPLVLQPLTFLFRLVSGLSYFRASIC</sequence>
<evidence type="ECO:0000313" key="2">
    <source>
        <dbReference type="EMBL" id="AKN38170.1"/>
    </source>
</evidence>
<keyword evidence="1" id="KW-1133">Transmembrane helix</keyword>
<name>A0A0H3ZPN7_9VIBR</name>
<reference evidence="2" key="1">
    <citation type="journal article" date="2015" name="MBio">
        <title>Eco-Evolutionary Dynamics of Episomes among Ecologically Cohesive Bacterial Populations.</title>
        <authorList>
            <person name="Xue H."/>
            <person name="Cordero O.X."/>
            <person name="Camas F.M."/>
            <person name="Trimble W."/>
            <person name="Meyer F."/>
            <person name="Guglielmini J."/>
            <person name="Rocha E.P."/>
            <person name="Polz M.F."/>
        </authorList>
    </citation>
    <scope>NUCLEOTIDE SEQUENCE</scope>
    <source>
        <strain evidence="2">FF_451</strain>
    </source>
</reference>
<proteinExistence type="predicted"/>
<dbReference type="EMBL" id="KP795571">
    <property type="protein sequence ID" value="AKN38170.1"/>
    <property type="molecule type" value="Genomic_DNA"/>
</dbReference>
<organism evidence="2">
    <name type="scientific">Vibrio ordalii</name>
    <dbReference type="NCBI Taxonomy" id="28174"/>
    <lineage>
        <taxon>Bacteria</taxon>
        <taxon>Pseudomonadati</taxon>
        <taxon>Pseudomonadota</taxon>
        <taxon>Gammaproteobacteria</taxon>
        <taxon>Vibrionales</taxon>
        <taxon>Vibrionaceae</taxon>
        <taxon>Vibrio</taxon>
    </lineage>
</organism>
<accession>A0A0H3ZPN7</accession>
<feature type="transmembrane region" description="Helical" evidence="1">
    <location>
        <begin position="20"/>
        <end position="42"/>
    </location>
</feature>
<dbReference type="AlphaFoldDB" id="A0A0H3ZPN7"/>
<protein>
    <submittedName>
        <fullName evidence="2">Uncharacterized protein</fullName>
    </submittedName>
</protein>
<keyword evidence="1" id="KW-0472">Membrane</keyword>